<dbReference type="Proteomes" id="UP001183629">
    <property type="component" value="Unassembled WGS sequence"/>
</dbReference>
<dbReference type="CDD" id="cd06464">
    <property type="entry name" value="ACD_sHsps-like"/>
    <property type="match status" value="1"/>
</dbReference>
<dbReference type="InterPro" id="IPR008978">
    <property type="entry name" value="HSP20-like_chaperone"/>
</dbReference>
<evidence type="ECO:0000259" key="3">
    <source>
        <dbReference type="PROSITE" id="PS01031"/>
    </source>
</evidence>
<evidence type="ECO:0000313" key="4">
    <source>
        <dbReference type="EMBL" id="MDR7326618.1"/>
    </source>
</evidence>
<protein>
    <submittedName>
        <fullName evidence="4">HSP20 family molecular chaperone IbpA</fullName>
    </submittedName>
</protein>
<dbReference type="RefSeq" id="WP_310422627.1">
    <property type="nucleotide sequence ID" value="NZ_JAVDYC010000001.1"/>
</dbReference>
<evidence type="ECO:0000256" key="1">
    <source>
        <dbReference type="PROSITE-ProRule" id="PRU00285"/>
    </source>
</evidence>
<organism evidence="4 5">
    <name type="scientific">Catenuloplanes niger</name>
    <dbReference type="NCBI Taxonomy" id="587534"/>
    <lineage>
        <taxon>Bacteria</taxon>
        <taxon>Bacillati</taxon>
        <taxon>Actinomycetota</taxon>
        <taxon>Actinomycetes</taxon>
        <taxon>Micromonosporales</taxon>
        <taxon>Micromonosporaceae</taxon>
        <taxon>Catenuloplanes</taxon>
    </lineage>
</organism>
<dbReference type="EMBL" id="JAVDYC010000001">
    <property type="protein sequence ID" value="MDR7326618.1"/>
    <property type="molecule type" value="Genomic_DNA"/>
</dbReference>
<dbReference type="InterPro" id="IPR031107">
    <property type="entry name" value="Small_HSP"/>
</dbReference>
<dbReference type="InterPro" id="IPR002068">
    <property type="entry name" value="A-crystallin/Hsp20_dom"/>
</dbReference>
<dbReference type="PANTHER" id="PTHR11527">
    <property type="entry name" value="HEAT-SHOCK PROTEIN 20 FAMILY MEMBER"/>
    <property type="match status" value="1"/>
</dbReference>
<dbReference type="AlphaFoldDB" id="A0AAE3ZYZ3"/>
<dbReference type="Pfam" id="PF00011">
    <property type="entry name" value="HSP20"/>
    <property type="match status" value="1"/>
</dbReference>
<reference evidence="4 5" key="1">
    <citation type="submission" date="2023-07" db="EMBL/GenBank/DDBJ databases">
        <title>Sequencing the genomes of 1000 actinobacteria strains.</title>
        <authorList>
            <person name="Klenk H.-P."/>
        </authorList>
    </citation>
    <scope>NUCLEOTIDE SEQUENCE [LARGE SCALE GENOMIC DNA]</scope>
    <source>
        <strain evidence="4 5">DSM 44711</strain>
    </source>
</reference>
<dbReference type="PROSITE" id="PS01031">
    <property type="entry name" value="SHSP"/>
    <property type="match status" value="1"/>
</dbReference>
<keyword evidence="5" id="KW-1185">Reference proteome</keyword>
<accession>A0AAE3ZYZ3</accession>
<gene>
    <name evidence="4" type="ORF">J2S44_006868</name>
</gene>
<evidence type="ECO:0000313" key="5">
    <source>
        <dbReference type="Proteomes" id="UP001183629"/>
    </source>
</evidence>
<name>A0AAE3ZYZ3_9ACTN</name>
<dbReference type="Gene3D" id="2.60.40.790">
    <property type="match status" value="1"/>
</dbReference>
<sequence>MSNTIWTRRDPFADFDALVRNAFGPVTTTRPAGFTPAAEVFRDGDDAVVRLELPGVDVDNDVTVEVDGGRLTVRGERRDERAEQRDGRSLREVRYGTFRRSFGLPQHTTSEAVSATYDAGVLSVRVTGAYAGREARRIPVTAGATAVTAAPAVEAAPAERA</sequence>
<evidence type="ECO:0000256" key="2">
    <source>
        <dbReference type="RuleBase" id="RU003616"/>
    </source>
</evidence>
<dbReference type="SUPFAM" id="SSF49764">
    <property type="entry name" value="HSP20-like chaperones"/>
    <property type="match status" value="1"/>
</dbReference>
<comment type="similarity">
    <text evidence="1 2">Belongs to the small heat shock protein (HSP20) family.</text>
</comment>
<feature type="domain" description="SHSP" evidence="3">
    <location>
        <begin position="28"/>
        <end position="143"/>
    </location>
</feature>
<comment type="caution">
    <text evidence="4">The sequence shown here is derived from an EMBL/GenBank/DDBJ whole genome shotgun (WGS) entry which is preliminary data.</text>
</comment>
<proteinExistence type="inferred from homology"/>